<proteinExistence type="predicted"/>
<dbReference type="InterPro" id="IPR028994">
    <property type="entry name" value="Integrin_alpha_N"/>
</dbReference>
<feature type="domain" description="ASPIC/UnbV" evidence="3">
    <location>
        <begin position="499"/>
        <end position="554"/>
    </location>
</feature>
<dbReference type="Pfam" id="PF13517">
    <property type="entry name" value="FG-GAP_3"/>
    <property type="match status" value="3"/>
</dbReference>
<gene>
    <name evidence="4" type="ORF">H0921_12850</name>
</gene>
<dbReference type="PANTHER" id="PTHR16026:SF0">
    <property type="entry name" value="CARTILAGE ACIDIC PROTEIN 1"/>
    <property type="match status" value="1"/>
</dbReference>
<protein>
    <submittedName>
        <fullName evidence="4">CRTAC1 family protein</fullName>
    </submittedName>
</protein>
<evidence type="ECO:0000313" key="4">
    <source>
        <dbReference type="EMBL" id="MBA2227047.1"/>
    </source>
</evidence>
<dbReference type="AlphaFoldDB" id="A0A7V9ACR6"/>
<keyword evidence="1" id="KW-0732">Signal</keyword>
<dbReference type="InterPro" id="IPR027039">
    <property type="entry name" value="Crtac1"/>
</dbReference>
<name>A0A7V9ACR6_9BACT</name>
<feature type="region of interest" description="Disordered" evidence="2">
    <location>
        <begin position="572"/>
        <end position="591"/>
    </location>
</feature>
<dbReference type="PANTHER" id="PTHR16026">
    <property type="entry name" value="CARTILAGE ACIDIC PROTEIN 1"/>
    <property type="match status" value="1"/>
</dbReference>
<evidence type="ECO:0000256" key="2">
    <source>
        <dbReference type="SAM" id="MobiDB-lite"/>
    </source>
</evidence>
<dbReference type="Gene3D" id="2.130.10.130">
    <property type="entry name" value="Integrin alpha, N-terminal"/>
    <property type="match status" value="2"/>
</dbReference>
<dbReference type="RefSeq" id="WP_194538777.1">
    <property type="nucleotide sequence ID" value="NZ_JACEFB010000010.1"/>
</dbReference>
<keyword evidence="5" id="KW-1185">Reference proteome</keyword>
<dbReference type="InterPro" id="IPR013517">
    <property type="entry name" value="FG-GAP"/>
</dbReference>
<organism evidence="4 5">
    <name type="scientific">Thermogemmata fonticola</name>
    <dbReference type="NCBI Taxonomy" id="2755323"/>
    <lineage>
        <taxon>Bacteria</taxon>
        <taxon>Pseudomonadati</taxon>
        <taxon>Planctomycetota</taxon>
        <taxon>Planctomycetia</taxon>
        <taxon>Gemmatales</taxon>
        <taxon>Gemmataceae</taxon>
        <taxon>Thermogemmata</taxon>
    </lineage>
</organism>
<dbReference type="PROSITE" id="PS51257">
    <property type="entry name" value="PROKAR_LIPOPROTEIN"/>
    <property type="match status" value="1"/>
</dbReference>
<sequence length="591" mass="63531">MKCPTLERRYLLGLLLVGGWGWLLGTGCSGNGGGESTPADSQPAAEEWFADVTESWGVDFVHDAGPTGTYFMPQSMGSGLAVLDCDGDGLLDLYWLQFGGPQSSSVNRLYRQVQAGKFEDITAGSGLDVAGHCHGVAIGDVNNDGLPDVLLTFYGSVRLFLNRGQGRFEDVTSASGLLNPLWGASCAFLDYDRDGWLDIVVVNYLDYDPKVECRSPEGKLDFCGPNAFPPVCSKLFRHRGLAGGVPRYEDVSLTSGLGRLAGPGLGVTVADFDGDGWPDIFVANDGAPNRLWMNQRDGTFRDEAASRGVALTVMGKAYAGMGVAIGDTDNNGLFDIYVTHLGSETHTLWRQGPRGLFRDQTAAAGLMQSQWRGTGFGTLMADFNNDGSPDIAQVNGRVHRGGPAQDARLGFWETYAERNQLFANDGKGKFRDISEENPAFCGYWNVGRGLVAADLDGDGGVDLIVNAIGSRARIFRNVCPQRGHWLALQVVDPKLKREAYGAEVRVRAGGREWVRTVQPAESYLSSSSPYLHIGLGTVTAVDAVEVRWPDGQGEVERFTIGGVDRRVCLRRGEGMAVSSSPGPSPSPGKQP</sequence>
<dbReference type="InterPro" id="IPR011519">
    <property type="entry name" value="UnbV_ASPIC"/>
</dbReference>
<accession>A0A7V9ACR6</accession>
<evidence type="ECO:0000313" key="5">
    <source>
        <dbReference type="Proteomes" id="UP000542342"/>
    </source>
</evidence>
<dbReference type="Pfam" id="PF07593">
    <property type="entry name" value="UnbV_ASPIC"/>
    <property type="match status" value="1"/>
</dbReference>
<reference evidence="4 5" key="1">
    <citation type="submission" date="2020-07" db="EMBL/GenBank/DDBJ databases">
        <title>Thermogemmata thermophila gen. nov., sp. nov., a novel moderate thermophilic planctomycete from a Kamchatka hot spring.</title>
        <authorList>
            <person name="Elcheninov A.G."/>
            <person name="Podosokorskaya O.A."/>
            <person name="Kovaleva O.L."/>
            <person name="Novikov A."/>
            <person name="Bonch-Osmolovskaya E.A."/>
            <person name="Toshchakov S.V."/>
            <person name="Kublanov I.V."/>
        </authorList>
    </citation>
    <scope>NUCLEOTIDE SEQUENCE [LARGE SCALE GENOMIC DNA]</scope>
    <source>
        <strain evidence="4 5">2918</strain>
    </source>
</reference>
<comment type="caution">
    <text evidence="4">The sequence shown here is derived from an EMBL/GenBank/DDBJ whole genome shotgun (WGS) entry which is preliminary data.</text>
</comment>
<feature type="compositionally biased region" description="Pro residues" evidence="2">
    <location>
        <begin position="582"/>
        <end position="591"/>
    </location>
</feature>
<evidence type="ECO:0000256" key="1">
    <source>
        <dbReference type="ARBA" id="ARBA00022729"/>
    </source>
</evidence>
<dbReference type="EMBL" id="JACEFB010000010">
    <property type="protein sequence ID" value="MBA2227047.1"/>
    <property type="molecule type" value="Genomic_DNA"/>
</dbReference>
<dbReference type="SUPFAM" id="SSF69318">
    <property type="entry name" value="Integrin alpha N-terminal domain"/>
    <property type="match status" value="1"/>
</dbReference>
<evidence type="ECO:0000259" key="3">
    <source>
        <dbReference type="Pfam" id="PF07593"/>
    </source>
</evidence>
<dbReference type="Proteomes" id="UP000542342">
    <property type="component" value="Unassembled WGS sequence"/>
</dbReference>